<keyword evidence="11" id="KW-0175">Coiled coil</keyword>
<feature type="region of interest" description="Disordered" evidence="12">
    <location>
        <begin position="1201"/>
        <end position="1220"/>
    </location>
</feature>
<dbReference type="InterPro" id="IPR036097">
    <property type="entry name" value="HisK_dim/P_sf"/>
</dbReference>
<evidence type="ECO:0000313" key="19">
    <source>
        <dbReference type="Proteomes" id="UP001529245"/>
    </source>
</evidence>
<dbReference type="PANTHER" id="PTHR24422:SF27">
    <property type="entry name" value="PROTEIN-GLUTAMATE O-METHYLTRANSFERASE"/>
    <property type="match status" value="1"/>
</dbReference>
<dbReference type="InterPro" id="IPR036890">
    <property type="entry name" value="HATPase_C_sf"/>
</dbReference>
<dbReference type="Pfam" id="PF01339">
    <property type="entry name" value="CheB_methylest"/>
    <property type="match status" value="1"/>
</dbReference>
<dbReference type="CDD" id="cd00075">
    <property type="entry name" value="HATPase"/>
    <property type="match status" value="1"/>
</dbReference>
<dbReference type="SUPFAM" id="SSF55874">
    <property type="entry name" value="ATPase domain of HSP90 chaperone/DNA topoisomerase II/histidine kinase"/>
    <property type="match status" value="1"/>
</dbReference>
<dbReference type="Proteomes" id="UP001529245">
    <property type="component" value="Unassembled WGS sequence"/>
</dbReference>
<evidence type="ECO:0000256" key="9">
    <source>
        <dbReference type="ARBA" id="ARBA00023012"/>
    </source>
</evidence>
<dbReference type="InterPro" id="IPR000673">
    <property type="entry name" value="Sig_transdc_resp-reg_Me-estase"/>
</dbReference>
<feature type="domain" description="Histidine kinase" evidence="13">
    <location>
        <begin position="994"/>
        <end position="1197"/>
    </location>
</feature>
<evidence type="ECO:0000256" key="8">
    <source>
        <dbReference type="ARBA" id="ARBA00022840"/>
    </source>
</evidence>
<keyword evidence="4" id="KW-0808">Transferase</keyword>
<evidence type="ECO:0000259" key="16">
    <source>
        <dbReference type="PROSITE" id="PS50122"/>
    </source>
</evidence>
<keyword evidence="19" id="KW-1185">Reference proteome</keyword>
<dbReference type="InterPro" id="IPR003594">
    <property type="entry name" value="HATPase_dom"/>
</dbReference>
<dbReference type="PRINTS" id="PR00996">
    <property type="entry name" value="CHERMTFRASE"/>
</dbReference>
<comment type="catalytic activity">
    <reaction evidence="2">
        <text>L-glutamyl-[protein] + S-adenosyl-L-methionine = [protein]-L-glutamate 5-O-methyl ester + S-adenosyl-L-homocysteine</text>
        <dbReference type="Rhea" id="RHEA:24452"/>
        <dbReference type="Rhea" id="RHEA-COMP:10208"/>
        <dbReference type="Rhea" id="RHEA-COMP:10311"/>
        <dbReference type="ChEBI" id="CHEBI:29973"/>
        <dbReference type="ChEBI" id="CHEBI:57856"/>
        <dbReference type="ChEBI" id="CHEBI:59789"/>
        <dbReference type="ChEBI" id="CHEBI:82795"/>
        <dbReference type="EC" id="2.1.1.80"/>
    </reaction>
</comment>
<dbReference type="SUPFAM" id="SSF47384">
    <property type="entry name" value="Homodimeric domain of signal transducing histidine kinase"/>
    <property type="match status" value="1"/>
</dbReference>
<dbReference type="Pfam" id="PF02518">
    <property type="entry name" value="HATPase_c"/>
    <property type="match status" value="1"/>
</dbReference>
<dbReference type="InterPro" id="IPR001610">
    <property type="entry name" value="PAC"/>
</dbReference>
<dbReference type="PROSITE" id="PS50112">
    <property type="entry name" value="PAS"/>
    <property type="match status" value="1"/>
</dbReference>
<feature type="domain" description="PAC" evidence="15">
    <location>
        <begin position="809"/>
        <end position="859"/>
    </location>
</feature>
<dbReference type="InterPro" id="IPR000014">
    <property type="entry name" value="PAS"/>
</dbReference>
<evidence type="ECO:0000259" key="17">
    <source>
        <dbReference type="PROSITE" id="PS50123"/>
    </source>
</evidence>
<dbReference type="PROSITE" id="PS50123">
    <property type="entry name" value="CHER"/>
    <property type="match status" value="1"/>
</dbReference>
<dbReference type="SMART" id="SM00388">
    <property type="entry name" value="HisKA"/>
    <property type="match status" value="1"/>
</dbReference>
<reference evidence="18 19" key="1">
    <citation type="submission" date="2023-04" db="EMBL/GenBank/DDBJ databases">
        <title>A. sendaiensis sub sp. chiapanensis a novel subspecie with specific adaptation in bacterial cell wall isolated from an active volcano.</title>
        <authorList>
            <person name="Alvarez Gutierrez P.E."/>
            <person name="Ortiz Cortes L.Y."/>
        </authorList>
    </citation>
    <scope>NUCLEOTIDE SEQUENCE [LARGE SCALE GENOMIC DNA]</scope>
    <source>
        <strain evidence="18 19">PA2</strain>
    </source>
</reference>
<dbReference type="Pfam" id="PF13596">
    <property type="entry name" value="PAS_10"/>
    <property type="match status" value="1"/>
</dbReference>
<keyword evidence="8" id="KW-0067">ATP-binding</keyword>
<dbReference type="PROSITE" id="PS50113">
    <property type="entry name" value="PAC"/>
    <property type="match status" value="2"/>
</dbReference>
<evidence type="ECO:0000256" key="5">
    <source>
        <dbReference type="ARBA" id="ARBA00022691"/>
    </source>
</evidence>
<dbReference type="Pfam" id="PF01739">
    <property type="entry name" value="CheR"/>
    <property type="match status" value="1"/>
</dbReference>
<dbReference type="Pfam" id="PF00512">
    <property type="entry name" value="HisKA"/>
    <property type="match status" value="1"/>
</dbReference>
<dbReference type="InterPro" id="IPR005467">
    <property type="entry name" value="His_kinase_dom"/>
</dbReference>
<dbReference type="SMART" id="SM00138">
    <property type="entry name" value="MeTrc"/>
    <property type="match status" value="1"/>
</dbReference>
<dbReference type="Gene3D" id="1.10.287.130">
    <property type="match status" value="1"/>
</dbReference>
<dbReference type="PANTHER" id="PTHR24422">
    <property type="entry name" value="CHEMOTAXIS PROTEIN METHYLTRANSFERASE"/>
    <property type="match status" value="1"/>
</dbReference>
<evidence type="ECO:0000313" key="18">
    <source>
        <dbReference type="EMBL" id="MDI9260113.1"/>
    </source>
</evidence>
<keyword evidence="5" id="KW-0949">S-adenosyl-L-methionine</keyword>
<evidence type="ECO:0000259" key="15">
    <source>
        <dbReference type="PROSITE" id="PS50113"/>
    </source>
</evidence>
<dbReference type="Gene3D" id="3.40.50.180">
    <property type="entry name" value="Methylesterase CheB, C-terminal domain"/>
    <property type="match status" value="1"/>
</dbReference>
<dbReference type="Gene3D" id="3.40.50.150">
    <property type="entry name" value="Vaccinia Virus protein VP39"/>
    <property type="match status" value="1"/>
</dbReference>
<comment type="catalytic activity">
    <reaction evidence="1">
        <text>ATP + protein L-histidine = ADP + protein N-phospho-L-histidine.</text>
        <dbReference type="EC" id="2.7.13.3"/>
    </reaction>
</comment>
<dbReference type="SMART" id="SM00086">
    <property type="entry name" value="PAC"/>
    <property type="match status" value="1"/>
</dbReference>
<dbReference type="SMART" id="SM00387">
    <property type="entry name" value="HATPase_c"/>
    <property type="match status" value="1"/>
</dbReference>
<feature type="coiled-coil region" evidence="11">
    <location>
        <begin position="666"/>
        <end position="739"/>
    </location>
</feature>
<dbReference type="SUPFAM" id="SSF47757">
    <property type="entry name" value="Chemotaxis receptor methyltransferase CheR, N-terminal domain"/>
    <property type="match status" value="1"/>
</dbReference>
<evidence type="ECO:0000256" key="11">
    <source>
        <dbReference type="SAM" id="Coils"/>
    </source>
</evidence>
<evidence type="ECO:0000256" key="12">
    <source>
        <dbReference type="SAM" id="MobiDB-lite"/>
    </source>
</evidence>
<dbReference type="CDD" id="cd16434">
    <property type="entry name" value="CheB-CheR_fusion"/>
    <property type="match status" value="1"/>
</dbReference>
<dbReference type="Gene3D" id="1.10.155.10">
    <property type="entry name" value="Chemotaxis receptor methyltransferase CheR, N-terminal domain"/>
    <property type="match status" value="1"/>
</dbReference>
<dbReference type="SUPFAM" id="SSF52738">
    <property type="entry name" value="Methylesterase CheB, C-terminal domain"/>
    <property type="match status" value="1"/>
</dbReference>
<evidence type="ECO:0000259" key="13">
    <source>
        <dbReference type="PROSITE" id="PS50109"/>
    </source>
</evidence>
<keyword evidence="10" id="KW-0378">Hydrolase</keyword>
<evidence type="ECO:0000256" key="1">
    <source>
        <dbReference type="ARBA" id="ARBA00000085"/>
    </source>
</evidence>
<evidence type="ECO:0000256" key="10">
    <source>
        <dbReference type="PROSITE-ProRule" id="PRU00050"/>
    </source>
</evidence>
<evidence type="ECO:0000256" key="7">
    <source>
        <dbReference type="ARBA" id="ARBA00022777"/>
    </source>
</evidence>
<dbReference type="InterPro" id="IPR035909">
    <property type="entry name" value="CheB_C"/>
</dbReference>
<dbReference type="SUPFAM" id="SSF53335">
    <property type="entry name" value="S-adenosyl-L-methionine-dependent methyltransferases"/>
    <property type="match status" value="1"/>
</dbReference>
<name>A0ABT6XYE4_ALISE</name>
<accession>A0ABT6XYE4</accession>
<feature type="domain" description="PAS" evidence="14">
    <location>
        <begin position="856"/>
        <end position="901"/>
    </location>
</feature>
<dbReference type="InterPro" id="IPR022642">
    <property type="entry name" value="CheR_C"/>
</dbReference>
<feature type="domain" description="CheR-type methyltransferase" evidence="17">
    <location>
        <begin position="221"/>
        <end position="464"/>
    </location>
</feature>
<dbReference type="InterPro" id="IPR022641">
    <property type="entry name" value="CheR_N"/>
</dbReference>
<feature type="domain" description="CheB-type methylesterase" evidence="16">
    <location>
        <begin position="11"/>
        <end position="190"/>
    </location>
</feature>
<dbReference type="Gene3D" id="3.30.450.20">
    <property type="entry name" value="PAS domain"/>
    <property type="match status" value="2"/>
</dbReference>
<dbReference type="InterPro" id="IPR003661">
    <property type="entry name" value="HisK_dim/P_dom"/>
</dbReference>
<keyword evidence="6" id="KW-0547">Nucleotide-binding</keyword>
<dbReference type="NCBIfam" id="TIGR00229">
    <property type="entry name" value="sensory_box"/>
    <property type="match status" value="1"/>
</dbReference>
<dbReference type="PROSITE" id="PS50122">
    <property type="entry name" value="CHEB"/>
    <property type="match status" value="1"/>
</dbReference>
<feature type="domain" description="PAC" evidence="15">
    <location>
        <begin position="929"/>
        <end position="981"/>
    </location>
</feature>
<dbReference type="CDD" id="cd00130">
    <property type="entry name" value="PAS"/>
    <property type="match status" value="1"/>
</dbReference>
<evidence type="ECO:0000256" key="6">
    <source>
        <dbReference type="ARBA" id="ARBA00022741"/>
    </source>
</evidence>
<dbReference type="InterPro" id="IPR036804">
    <property type="entry name" value="CheR_N_sf"/>
</dbReference>
<evidence type="ECO:0000256" key="3">
    <source>
        <dbReference type="ARBA" id="ARBA00022603"/>
    </source>
</evidence>
<dbReference type="Gene3D" id="3.30.565.10">
    <property type="entry name" value="Histidine kinase-like ATPase, C-terminal domain"/>
    <property type="match status" value="1"/>
</dbReference>
<dbReference type="Pfam" id="PF03705">
    <property type="entry name" value="CheR_N"/>
    <property type="match status" value="1"/>
</dbReference>
<proteinExistence type="predicted"/>
<keyword evidence="7" id="KW-0418">Kinase</keyword>
<evidence type="ECO:0000256" key="2">
    <source>
        <dbReference type="ARBA" id="ARBA00001541"/>
    </source>
</evidence>
<dbReference type="Pfam" id="PF13426">
    <property type="entry name" value="PAS_9"/>
    <property type="match status" value="1"/>
</dbReference>
<keyword evidence="3" id="KW-0489">Methyltransferase</keyword>
<protein>
    <submittedName>
        <fullName evidence="18">Chemotaxis protein CheB</fullName>
    </submittedName>
</protein>
<dbReference type="RefSeq" id="WP_283203621.1">
    <property type="nucleotide sequence ID" value="NZ_JASGCB010000010.1"/>
</dbReference>
<dbReference type="CDD" id="cd00082">
    <property type="entry name" value="HisKA"/>
    <property type="match status" value="1"/>
</dbReference>
<sequence length="1220" mass="137159">MAQSTERIEAPFHVVGIGASAGGLEALTTLFDHLSPNTGMAFVVIQHLSPNYRSFMVELLGAHTSMRVKQAEDGMPLEPNTVYLNPPRKNVFVEDGRLVVQDHLSVKGELHLPIDGCFQSIADYASHKAVAVILSGTGSDGSRGIVRVKQQGGRVFVQDDTAKFDGMPKSAVATGAVDAVLPPDGIAQELERIAAGAEPVARPPVTPQDAEGEEDDNLVDDEHYIELLAILRAATGIDYSVYKRDGVIRRLRRRMGIENISDVQQYLAALRQNPKAIEALHKDLLIGVTSFFRDPQAFQFIFQEVLPQIFANRQLEREIRFWVAGCSTGEEAYSHAILLQEFMESTGQIYNVKIFATDLDRDAIAFASNGVYAREIEKQVSHERLRKFFVPCESGYRVKPEIRKMVIFAPHNITKDPPFINTDLISCRNMMIYLKREIQERVLSLFHFALHPKGFLFLGPSESIGRMSNTFVPVNAKWNIYQHHDAARSARRPVVPPVTVPVKAASLPAMHVSERRAHAEPWTTAKAEEPHADELYRVFVEEHMPPCVVLDEKNDVVSLHGDVNRYLSLASGRPSNNVHKMFPSSISVAIATGVSKLKKGSREVVYDRLKWSDDPAVPPVKLVIRLLSQKSDRFRGYSLVLFHEPDSREAEVYAVDDVVSSVSQHVIELERELHMYQEKLQVTVEELETSNEELQATNEEIVAANEELQSTNEELHSVNEELLTINAEYQLNIQQLTELTNDLDNFLSSTEIGTLFLDRELKVKRYTPALTKEFHLLDIDVGRPIEHISHHLQYDEMIEDATRVLETGEPVEREVPSRSGAWYAVRVLPYRTSDHAIKGVVFTFVDVTKMKKMNEELRKLSYAVEQSPSIVVITDVDGNIEYVNPKFCECTGFTPEEAVGKPLRELNDWQAKQLDFAAVWEKLQAGERWTGELPSRRKDGSVYWEQLSLVPILDDEGKIIHYLKVAEDVTEFRYTEELLRKSEMLSAVGELAAGIAHEIRNPLTALKGFTKLILSGSHSESYLEIMRGELDRIETIVNELLVLSKPQAVQFERCKIADVLRDVVMLLETQALLTHVDIELWMPEEPIEVLCVENQIKQVFINLLKNAIEAMPKGGTIRITVERQGDDVVIRVRDEGVGIPEEKLAKLGEPFYTTKDKGTGLGLMVSFKIVEQHGGTIRFESKEGEGTTVTVRLPLQFDPYAHYRKGEPKPAQPEAGAATP</sequence>
<dbReference type="PROSITE" id="PS50109">
    <property type="entry name" value="HIS_KIN"/>
    <property type="match status" value="1"/>
</dbReference>
<gene>
    <name evidence="18" type="ORF">QID03_07900</name>
</gene>
<feature type="active site" evidence="10">
    <location>
        <position position="140"/>
    </location>
</feature>
<dbReference type="EMBL" id="JASGCB010000010">
    <property type="protein sequence ID" value="MDI9260113.1"/>
    <property type="molecule type" value="Genomic_DNA"/>
</dbReference>
<dbReference type="InterPro" id="IPR000780">
    <property type="entry name" value="CheR_MeTrfase"/>
</dbReference>
<evidence type="ECO:0000259" key="14">
    <source>
        <dbReference type="PROSITE" id="PS50112"/>
    </source>
</evidence>
<organism evidence="18 19">
    <name type="scientific">Alicyclobacillus sendaiensis PA2</name>
    <dbReference type="NCBI Taxonomy" id="3029425"/>
    <lineage>
        <taxon>Bacteria</taxon>
        <taxon>Bacillati</taxon>
        <taxon>Bacillota</taxon>
        <taxon>Bacilli</taxon>
        <taxon>Bacillales</taxon>
        <taxon>Alicyclobacillaceae</taxon>
        <taxon>Alicyclobacillus</taxon>
    </lineage>
</organism>
<dbReference type="InterPro" id="IPR000700">
    <property type="entry name" value="PAS-assoc_C"/>
</dbReference>
<dbReference type="InterPro" id="IPR050903">
    <property type="entry name" value="Bact_Chemotaxis_MeTrfase"/>
</dbReference>
<comment type="caution">
    <text evidence="18">The sequence shown here is derived from an EMBL/GenBank/DDBJ whole genome shotgun (WGS) entry which is preliminary data.</text>
</comment>
<feature type="active site" evidence="10">
    <location>
        <position position="20"/>
    </location>
</feature>
<dbReference type="InterPro" id="IPR035965">
    <property type="entry name" value="PAS-like_dom_sf"/>
</dbReference>
<keyword evidence="9" id="KW-0902">Two-component regulatory system</keyword>
<dbReference type="InterPro" id="IPR029063">
    <property type="entry name" value="SAM-dependent_MTases_sf"/>
</dbReference>
<evidence type="ECO:0000256" key="4">
    <source>
        <dbReference type="ARBA" id="ARBA00022679"/>
    </source>
</evidence>
<feature type="active site" evidence="10">
    <location>
        <position position="47"/>
    </location>
</feature>
<keyword evidence="10" id="KW-0145">Chemotaxis</keyword>
<dbReference type="SMART" id="SM00091">
    <property type="entry name" value="PAS"/>
    <property type="match status" value="1"/>
</dbReference>
<dbReference type="SUPFAM" id="SSF55785">
    <property type="entry name" value="PYP-like sensor domain (PAS domain)"/>
    <property type="match status" value="2"/>
</dbReference>